<dbReference type="PROSITE" id="PS00928">
    <property type="entry name" value="TREHALASE_2"/>
    <property type="match status" value="1"/>
</dbReference>
<evidence type="ECO:0000313" key="10">
    <source>
        <dbReference type="Proteomes" id="UP000838756"/>
    </source>
</evidence>
<proteinExistence type="inferred from homology"/>
<dbReference type="Gene3D" id="1.50.10.10">
    <property type="match status" value="1"/>
</dbReference>
<dbReference type="GO" id="GO:0004555">
    <property type="term" value="F:alpha,alpha-trehalase activity"/>
    <property type="evidence" value="ECO:0007669"/>
    <property type="project" value="UniProtKB-EC"/>
</dbReference>
<evidence type="ECO:0000256" key="4">
    <source>
        <dbReference type="ARBA" id="ARBA00019905"/>
    </source>
</evidence>
<keyword evidence="6 7" id="KW-0326">Glycosidase</keyword>
<comment type="similarity">
    <text evidence="2 7">Belongs to the glycosyl hydrolase 37 family.</text>
</comment>
<dbReference type="InterPro" id="IPR001661">
    <property type="entry name" value="Glyco_hydro_37"/>
</dbReference>
<dbReference type="EMBL" id="CAKXAJ010025113">
    <property type="protein sequence ID" value="CAH2235149.1"/>
    <property type="molecule type" value="Genomic_DNA"/>
</dbReference>
<keyword evidence="5 7" id="KW-0378">Hydrolase</keyword>
<dbReference type="GO" id="GO:0005993">
    <property type="term" value="P:trehalose catabolic process"/>
    <property type="evidence" value="ECO:0007669"/>
    <property type="project" value="TreeGrafter"/>
</dbReference>
<evidence type="ECO:0000256" key="6">
    <source>
        <dbReference type="ARBA" id="ARBA00023295"/>
    </source>
</evidence>
<gene>
    <name evidence="9" type="primary">jg16140</name>
    <name evidence="9" type="ORF">PAEG_LOCUS12824</name>
</gene>
<dbReference type="OrthoDB" id="3542292at2759"/>
<reference evidence="9" key="1">
    <citation type="submission" date="2022-03" db="EMBL/GenBank/DDBJ databases">
        <authorList>
            <person name="Lindestad O."/>
        </authorList>
    </citation>
    <scope>NUCLEOTIDE SEQUENCE</scope>
</reference>
<protein>
    <recommendedName>
        <fullName evidence="4 7">Trehalase</fullName>
        <ecNumber evidence="3 7">3.2.1.28</ecNumber>
    </recommendedName>
    <alternativeName>
        <fullName evidence="7">Alpha-trehalose glucohydrolase</fullName>
    </alternativeName>
</protein>
<name>A0A8S4RFW1_9NEOP</name>
<evidence type="ECO:0000313" key="9">
    <source>
        <dbReference type="EMBL" id="CAH2235149.1"/>
    </source>
</evidence>
<dbReference type="PRINTS" id="PR00744">
    <property type="entry name" value="GLHYDRLASE37"/>
</dbReference>
<evidence type="ECO:0000256" key="8">
    <source>
        <dbReference type="SAM" id="Coils"/>
    </source>
</evidence>
<evidence type="ECO:0000256" key="1">
    <source>
        <dbReference type="ARBA" id="ARBA00001576"/>
    </source>
</evidence>
<evidence type="ECO:0000256" key="7">
    <source>
        <dbReference type="RuleBase" id="RU361180"/>
    </source>
</evidence>
<dbReference type="PANTHER" id="PTHR23403">
    <property type="entry name" value="TREHALASE"/>
    <property type="match status" value="1"/>
</dbReference>
<dbReference type="PROSITE" id="PS00927">
    <property type="entry name" value="TREHALASE_1"/>
    <property type="match status" value="1"/>
</dbReference>
<dbReference type="InterPro" id="IPR008928">
    <property type="entry name" value="6-hairpin_glycosidase_sf"/>
</dbReference>
<evidence type="ECO:0000256" key="2">
    <source>
        <dbReference type="ARBA" id="ARBA00005615"/>
    </source>
</evidence>
<dbReference type="InterPro" id="IPR018232">
    <property type="entry name" value="Glyco_hydro_37_CS"/>
</dbReference>
<dbReference type="AlphaFoldDB" id="A0A8S4RFW1"/>
<sequence>MLQEEFFACPTKCCSVYTQVVIFDSLPNLIYVHSSSSSSVPAPFPHLDGLGPSVVRVATDAAPRWIIPASRARSRNLEGRPGRRVLHGVLLRSQGVLRVVLLLHCIGAIRVSVFRPFYKMKLLVLVLALSAVYAEEIPPSCDKPVYCDSKLLHAVQLSGIFEDSKTFVDLELKNDANTTLAAFDDLLNKTNNNPTKPQIEEFVDEHFSSVGELDNWTPPDYNAHPAFLAGIRDERFRDFGKAVNDIWPILGRKVKSIVFEQPDRFSLIPVHNGFIIPGGRFTELYYWDTYWIIEGLLVSGMHETVKGVIKNLLELVKIVGHVPNGSRWYYKERSQPPLLSAMMSLYIRATNDIKFLKENIEVLEEELEYWLDTQLITFNICDRAYTLLRYNAPSAGPRPESYYEDYTNAQNFDTKERQQEFYTDLKSAAESGWDFSTRWFINKDGNNNGTFLTLRASKIIPVDLNAIFANALKKVAHFQALLHNRRKGAHWAYLAKQWRNTIKEVLWNNEDGIWYDWDLENKRHRKFFYPSNVAPLWMGAVDKEFVKMNAPRILDWLVKSKGLDYPGGIPTSLIQSGEQWDFPNAWPPLVSLVVNALEALETKESVQKARKVAQTWLRACLKGFSTNKQMFEKYDVVQPGKIGGGGEYNVQTGFGWSNGVVLEFLAKYGRVVTSQDSADLSVIPANLSNNTSA</sequence>
<dbReference type="EC" id="3.2.1.28" evidence="3 7"/>
<keyword evidence="8" id="KW-0175">Coiled coil</keyword>
<comment type="catalytic activity">
    <reaction evidence="1 7">
        <text>alpha,alpha-trehalose + H2O = alpha-D-glucose + beta-D-glucose</text>
        <dbReference type="Rhea" id="RHEA:32675"/>
        <dbReference type="ChEBI" id="CHEBI:15377"/>
        <dbReference type="ChEBI" id="CHEBI:15903"/>
        <dbReference type="ChEBI" id="CHEBI:16551"/>
        <dbReference type="ChEBI" id="CHEBI:17925"/>
        <dbReference type="EC" id="3.2.1.28"/>
    </reaction>
</comment>
<dbReference type="SUPFAM" id="SSF48208">
    <property type="entry name" value="Six-hairpin glycosidases"/>
    <property type="match status" value="1"/>
</dbReference>
<dbReference type="Proteomes" id="UP000838756">
    <property type="component" value="Unassembled WGS sequence"/>
</dbReference>
<evidence type="ECO:0000256" key="5">
    <source>
        <dbReference type="ARBA" id="ARBA00022801"/>
    </source>
</evidence>
<evidence type="ECO:0000256" key="3">
    <source>
        <dbReference type="ARBA" id="ARBA00012757"/>
    </source>
</evidence>
<dbReference type="InterPro" id="IPR012341">
    <property type="entry name" value="6hp_glycosidase-like_sf"/>
</dbReference>
<dbReference type="PANTHER" id="PTHR23403:SF1">
    <property type="entry name" value="TREHALASE"/>
    <property type="match status" value="1"/>
</dbReference>
<accession>A0A8S4RFW1</accession>
<feature type="coiled-coil region" evidence="8">
    <location>
        <begin position="346"/>
        <end position="373"/>
    </location>
</feature>
<dbReference type="Pfam" id="PF01204">
    <property type="entry name" value="Trehalase"/>
    <property type="match status" value="1"/>
</dbReference>
<organism evidence="9 10">
    <name type="scientific">Pararge aegeria aegeria</name>
    <dbReference type="NCBI Taxonomy" id="348720"/>
    <lineage>
        <taxon>Eukaryota</taxon>
        <taxon>Metazoa</taxon>
        <taxon>Ecdysozoa</taxon>
        <taxon>Arthropoda</taxon>
        <taxon>Hexapoda</taxon>
        <taxon>Insecta</taxon>
        <taxon>Pterygota</taxon>
        <taxon>Neoptera</taxon>
        <taxon>Endopterygota</taxon>
        <taxon>Lepidoptera</taxon>
        <taxon>Glossata</taxon>
        <taxon>Ditrysia</taxon>
        <taxon>Papilionoidea</taxon>
        <taxon>Nymphalidae</taxon>
        <taxon>Satyrinae</taxon>
        <taxon>Satyrini</taxon>
        <taxon>Parargina</taxon>
        <taxon>Pararge</taxon>
    </lineage>
</organism>
<keyword evidence="10" id="KW-1185">Reference proteome</keyword>
<comment type="caution">
    <text evidence="9">The sequence shown here is derived from an EMBL/GenBank/DDBJ whole genome shotgun (WGS) entry which is preliminary data.</text>
</comment>